<evidence type="ECO:0000313" key="1">
    <source>
        <dbReference type="EMBL" id="RJK96531.1"/>
    </source>
</evidence>
<keyword evidence="1" id="KW-0489">Methyltransferase</keyword>
<reference evidence="1 2" key="1">
    <citation type="submission" date="2018-09" db="EMBL/GenBank/DDBJ databases">
        <title>YIM 75000 draft genome.</title>
        <authorList>
            <person name="Tang S."/>
            <person name="Feng Y."/>
        </authorList>
    </citation>
    <scope>NUCLEOTIDE SEQUENCE [LARGE SCALE GENOMIC DNA]</scope>
    <source>
        <strain evidence="1 2">YIM 75000</strain>
    </source>
</reference>
<evidence type="ECO:0000313" key="2">
    <source>
        <dbReference type="Proteomes" id="UP000265614"/>
    </source>
</evidence>
<dbReference type="Gene3D" id="3.40.50.150">
    <property type="entry name" value="Vaccinia Virus protein VP39"/>
    <property type="match status" value="1"/>
</dbReference>
<gene>
    <name evidence="1" type="ORF">D5H78_08805</name>
</gene>
<dbReference type="AlphaFoldDB" id="A0A3A3Z0C5"/>
<keyword evidence="1" id="KW-0808">Transferase</keyword>
<comment type="caution">
    <text evidence="1">The sequence shown here is derived from an EMBL/GenBank/DDBJ whole genome shotgun (WGS) entry which is preliminary data.</text>
</comment>
<dbReference type="InterPro" id="IPR029063">
    <property type="entry name" value="SAM-dependent_MTases_sf"/>
</dbReference>
<dbReference type="GO" id="GO:0008168">
    <property type="term" value="F:methyltransferase activity"/>
    <property type="evidence" value="ECO:0007669"/>
    <property type="project" value="UniProtKB-KW"/>
</dbReference>
<dbReference type="OrthoDB" id="9811589at2"/>
<name>A0A3A3Z0C5_9ACTN</name>
<protein>
    <submittedName>
        <fullName evidence="1">Class I SAM-dependent methyltransferase</fullName>
    </submittedName>
</protein>
<proteinExistence type="predicted"/>
<accession>A0A3A3Z0C5</accession>
<dbReference type="Proteomes" id="UP000265614">
    <property type="component" value="Unassembled WGS sequence"/>
</dbReference>
<sequence length="357" mass="37699">MEVGGVPYLRPGRDALVGAARAALGAGDPAGAAAVLLRDADDWWDGPLPDEEEARAAGAAGTLREAVRLLRLGRVGDYLVHRWSDPVLLAGLGLLSLGWPAPGTPVLDLACGTGPLLRELALRGQAPLAGADVVLAKLWLARRHVLDDPGVAVAPRLVCLDAAQPWPGALAGPVPARTVVCLDALYFLPDPAGTAARMRAAAGQAGSVLVGGVPNGLLPARGGGARLTPHDLAAMLPGAELYDDADLVRWTVEREAPRVRTPDELGAAVTVSALWRAPGAEPVAAPDLGAPLPGRRLRLNPLYGPDGALRWPSERYERDYADRSPYLPPRLPDEADLAARPEHWARRRVLLDLPERW</sequence>
<organism evidence="1 2">
    <name type="scientific">Vallicoccus soli</name>
    <dbReference type="NCBI Taxonomy" id="2339232"/>
    <lineage>
        <taxon>Bacteria</taxon>
        <taxon>Bacillati</taxon>
        <taxon>Actinomycetota</taxon>
        <taxon>Actinomycetes</taxon>
        <taxon>Motilibacterales</taxon>
        <taxon>Vallicoccaceae</taxon>
        <taxon>Vallicoccus</taxon>
    </lineage>
</organism>
<dbReference type="EMBL" id="QZEZ01000003">
    <property type="protein sequence ID" value="RJK96531.1"/>
    <property type="molecule type" value="Genomic_DNA"/>
</dbReference>
<keyword evidence="2" id="KW-1185">Reference proteome</keyword>
<dbReference type="GO" id="GO:0032259">
    <property type="term" value="P:methylation"/>
    <property type="evidence" value="ECO:0007669"/>
    <property type="project" value="UniProtKB-KW"/>
</dbReference>
<dbReference type="SUPFAM" id="SSF53335">
    <property type="entry name" value="S-adenosyl-L-methionine-dependent methyltransferases"/>
    <property type="match status" value="1"/>
</dbReference>